<dbReference type="Gene3D" id="6.10.250.2590">
    <property type="match status" value="1"/>
</dbReference>
<dbReference type="Gene3D" id="2.120.10.80">
    <property type="entry name" value="Kelch-type beta propeller"/>
    <property type="match status" value="2"/>
</dbReference>
<dbReference type="InterPro" id="IPR015915">
    <property type="entry name" value="Kelch-typ_b-propeller"/>
</dbReference>
<dbReference type="GO" id="GO:0003713">
    <property type="term" value="F:transcription coactivator activity"/>
    <property type="evidence" value="ECO:0007669"/>
    <property type="project" value="TreeGrafter"/>
</dbReference>
<evidence type="ECO:0000313" key="9">
    <source>
        <dbReference type="WBParaSite" id="SMTH1_50890.4"/>
    </source>
</evidence>
<dbReference type="SMART" id="SM00060">
    <property type="entry name" value="FN3"/>
    <property type="match status" value="1"/>
</dbReference>
<dbReference type="InterPro" id="IPR043536">
    <property type="entry name" value="HCF1/2"/>
</dbReference>
<accession>A0AA85BFN5</accession>
<evidence type="ECO:0000313" key="8">
    <source>
        <dbReference type="Proteomes" id="UP000050791"/>
    </source>
</evidence>
<dbReference type="PANTHER" id="PTHR46003:SF1">
    <property type="entry name" value="HOST CELL FACTOR"/>
    <property type="match status" value="1"/>
</dbReference>
<feature type="domain" description="Fibronectin type-III" evidence="7">
    <location>
        <begin position="1111"/>
        <end position="1216"/>
    </location>
</feature>
<evidence type="ECO:0000256" key="2">
    <source>
        <dbReference type="ARBA" id="ARBA00022441"/>
    </source>
</evidence>
<dbReference type="FunFam" id="2.120.10.80:FF:000015">
    <property type="entry name" value="host cell factor 1 isoform X1"/>
    <property type="match status" value="1"/>
</dbReference>
<dbReference type="CDD" id="cd00063">
    <property type="entry name" value="FN3"/>
    <property type="match status" value="2"/>
</dbReference>
<feature type="compositionally biased region" description="Basic and acidic residues" evidence="6">
    <location>
        <begin position="894"/>
        <end position="903"/>
    </location>
</feature>
<feature type="region of interest" description="Disordered" evidence="6">
    <location>
        <begin position="758"/>
        <end position="777"/>
    </location>
</feature>
<evidence type="ECO:0000259" key="7">
    <source>
        <dbReference type="SMART" id="SM00060"/>
    </source>
</evidence>
<name>A0AA85BFN5_9TREM</name>
<feature type="region of interest" description="Disordered" evidence="6">
    <location>
        <begin position="871"/>
        <end position="910"/>
    </location>
</feature>
<evidence type="ECO:0000256" key="3">
    <source>
        <dbReference type="ARBA" id="ARBA00022553"/>
    </source>
</evidence>
<keyword evidence="2" id="KW-0880">Kelch repeat</keyword>
<dbReference type="InterPro" id="IPR003961">
    <property type="entry name" value="FN3_dom"/>
</dbReference>
<dbReference type="Gene3D" id="2.60.40.10">
    <property type="entry name" value="Immunoglobulins"/>
    <property type="match status" value="2"/>
</dbReference>
<dbReference type="SUPFAM" id="SSF49265">
    <property type="entry name" value="Fibronectin type III"/>
    <property type="match status" value="1"/>
</dbReference>
<dbReference type="GO" id="GO:0035097">
    <property type="term" value="C:histone methyltransferase complex"/>
    <property type="evidence" value="ECO:0007669"/>
    <property type="project" value="TreeGrafter"/>
</dbReference>
<sequence>MIIEASFHDPAGGTLSKMAGVGPIVRWRKVSAATGNVPRSRHGHKAVAIKDLIVVFGGGNEGIVDELHVFNTSKCYFRPFALATCQWFLPAVHGDIPPGCAAFGMLAENTRVLMFGGMLEYGKYSGDLYELQASRWEWKRLKPKPARNGPCPCPRIGHSFTLVGQRAFLFGGITNDSDDPKNNIPRYLNDLYTLELKPNSSTMCWDIPNTYGQPPTPRESHSAVAYQVLDGMIKKWRLLVYGGMSGNRLGDLWQLEIDTMTWIKPIVSGDLPAPRSLHSATVIGNRMFVFGGWVPLVMEEIKMTAQEKEWKCTNTLASLNLDTMVWEPLTMEVADECLLPRARAGHCAVAVHSRLYIWSGRDGYRKAWNNQVCFKDLWFLETDRPAAPTRVQLVRAGTQSLEVTWGSVPTADAYILQIQKYDVSPSTTSTHSLTSSPVDTSGIVKAPLTASAGSLNFSRAGAISQALITTPAPANSVPIPTPIRLPTTTAAVGSIIPNSCVTMAGQRGPTVVTPTGLKITPVPGSAVTGRTATIATVAQHSSAVNPCGPTIIRSSCPPIAPKQHLITVSGKQVVSAVSVANNSGVANSNPNQVVHIVNKSTGLIKPIKLVSTTTSSSTASKTITVQQASVGTGVSVPKVIKAIPATMLQMSASGKPILIAGGSVCRPGQTTVQVSGSVHRPAGQQIVIMSPTISSSTALPASSNLYLSSGGATSQIIRQGNQTQVTLVRRDQYDSTHGNANDPSNTTSSILQTIPQLDGAIDDDDDDLDEDGGSAKTDASAILLESNLGKEKLHMKGNVDILQTGSQHSPAYTTDANSDLHTSLAVEAAAELLADIGDDNTSAYSDQNSASVSKETDQAVRNLIDIKPNVLSENVSSNTDHGKNFRGNSGSYEDPVHAKDGKEGNGSSLTDPLETLALVAARRSGSGDDHENDSVISHSTVYSNSDSHVICNSNSGRLVAVSLPYSRLSPLSSTLGGGQVSRSVTGLVANSHSIVTTSTNCSLISSSTTVTPGTLISRGDNSWHDVGVIKSTNYTVTMYSACTNDAGVHMEAITALQGPNGIGPNGLTTQGPKFQLAPGTAYKFRVAGLNACGRGPWSEISAFKTCLPGYPGAPSAIKITKSDSGAHLTWEAPQNTAGKITEYSVYLAVKSQTAGQDSTESKVGSTPSGMAFVRVYCGQSPSATVTSATLATAHLDLSSKPAVIFRIAARNEKGYGPATQVRWLQDVSNTSSSVAGISPQPINFQATNASQPVTKRALSLGTSQEGAFTTPVKRLKSDDQL</sequence>
<dbReference type="PANTHER" id="PTHR46003">
    <property type="entry name" value="HOST CELL FACTOR"/>
    <property type="match status" value="1"/>
</dbReference>
<dbReference type="WBParaSite" id="SMTH1_50890.4">
    <property type="protein sequence ID" value="SMTH1_50890.4"/>
    <property type="gene ID" value="SMTH1_50890"/>
</dbReference>
<dbReference type="Pfam" id="PF13854">
    <property type="entry name" value="Kelch_HCF"/>
    <property type="match status" value="1"/>
</dbReference>
<keyword evidence="4" id="KW-0677">Repeat</keyword>
<dbReference type="InterPro" id="IPR059124">
    <property type="entry name" value="Kelch_HCF"/>
</dbReference>
<keyword evidence="5" id="KW-0539">Nucleus</keyword>
<evidence type="ECO:0000256" key="4">
    <source>
        <dbReference type="ARBA" id="ARBA00022737"/>
    </source>
</evidence>
<dbReference type="Proteomes" id="UP000050791">
    <property type="component" value="Unassembled WGS sequence"/>
</dbReference>
<reference evidence="9" key="1">
    <citation type="submission" date="2023-11" db="UniProtKB">
        <authorList>
            <consortium name="WormBaseParasite"/>
        </authorList>
    </citation>
    <scope>IDENTIFICATION</scope>
</reference>
<organism evidence="8 9">
    <name type="scientific">Schistosoma mattheei</name>
    <dbReference type="NCBI Taxonomy" id="31246"/>
    <lineage>
        <taxon>Eukaryota</taxon>
        <taxon>Metazoa</taxon>
        <taxon>Spiralia</taxon>
        <taxon>Lophotrochozoa</taxon>
        <taxon>Platyhelminthes</taxon>
        <taxon>Trematoda</taxon>
        <taxon>Digenea</taxon>
        <taxon>Strigeidida</taxon>
        <taxon>Schistosomatoidea</taxon>
        <taxon>Schistosomatidae</taxon>
        <taxon>Schistosoma</taxon>
    </lineage>
</organism>
<dbReference type="InterPro" id="IPR036116">
    <property type="entry name" value="FN3_sf"/>
</dbReference>
<comment type="subcellular location">
    <subcellularLocation>
        <location evidence="1">Nucleus</location>
    </subcellularLocation>
</comment>
<evidence type="ECO:0000256" key="6">
    <source>
        <dbReference type="SAM" id="MobiDB-lite"/>
    </source>
</evidence>
<proteinExistence type="predicted"/>
<protein>
    <recommendedName>
        <fullName evidence="7">Fibronectin type-III domain-containing protein</fullName>
    </recommendedName>
</protein>
<feature type="compositionally biased region" description="Acidic residues" evidence="6">
    <location>
        <begin position="760"/>
        <end position="772"/>
    </location>
</feature>
<keyword evidence="3" id="KW-0597">Phosphoprotein</keyword>
<dbReference type="InterPro" id="IPR013783">
    <property type="entry name" value="Ig-like_fold"/>
</dbReference>
<dbReference type="SUPFAM" id="SSF117281">
    <property type="entry name" value="Kelch motif"/>
    <property type="match status" value="1"/>
</dbReference>
<evidence type="ECO:0000256" key="1">
    <source>
        <dbReference type="ARBA" id="ARBA00004123"/>
    </source>
</evidence>
<evidence type="ECO:0000256" key="5">
    <source>
        <dbReference type="ARBA" id="ARBA00023242"/>
    </source>
</evidence>
<dbReference type="GO" id="GO:0006338">
    <property type="term" value="P:chromatin remodeling"/>
    <property type="evidence" value="ECO:0007669"/>
    <property type="project" value="TreeGrafter"/>
</dbReference>